<evidence type="ECO:0000256" key="2">
    <source>
        <dbReference type="RuleBase" id="RU004508"/>
    </source>
</evidence>
<dbReference type="GO" id="GO:0030170">
    <property type="term" value="F:pyridoxal phosphate binding"/>
    <property type="evidence" value="ECO:0007669"/>
    <property type="project" value="TreeGrafter"/>
</dbReference>
<dbReference type="GO" id="GO:0000271">
    <property type="term" value="P:polysaccharide biosynthetic process"/>
    <property type="evidence" value="ECO:0007669"/>
    <property type="project" value="TreeGrafter"/>
</dbReference>
<dbReference type="EMBL" id="JACIDH010000012">
    <property type="protein sequence ID" value="MBB3880133.1"/>
    <property type="molecule type" value="Genomic_DNA"/>
</dbReference>
<dbReference type="InterPro" id="IPR015422">
    <property type="entry name" value="PyrdxlP-dep_Trfase_small"/>
</dbReference>
<dbReference type="Pfam" id="PF01041">
    <property type="entry name" value="DegT_DnrJ_EryC1"/>
    <property type="match status" value="1"/>
</dbReference>
<organism evidence="3 4">
    <name type="scientific">Sphingomonas pseudosanguinis</name>
    <dbReference type="NCBI Taxonomy" id="413712"/>
    <lineage>
        <taxon>Bacteria</taxon>
        <taxon>Pseudomonadati</taxon>
        <taxon>Pseudomonadota</taxon>
        <taxon>Alphaproteobacteria</taxon>
        <taxon>Sphingomonadales</taxon>
        <taxon>Sphingomonadaceae</taxon>
        <taxon>Sphingomonas</taxon>
    </lineage>
</organism>
<dbReference type="PANTHER" id="PTHR30244:SF34">
    <property type="entry name" value="DTDP-4-AMINO-4,6-DIDEOXYGALACTOSE TRANSAMINASE"/>
    <property type="match status" value="1"/>
</dbReference>
<dbReference type="InterPro" id="IPR015424">
    <property type="entry name" value="PyrdxlP-dep_Trfase"/>
</dbReference>
<dbReference type="SUPFAM" id="SSF53383">
    <property type="entry name" value="PLP-dependent transferases"/>
    <property type="match status" value="1"/>
</dbReference>
<comment type="similarity">
    <text evidence="1 2">Belongs to the DegT/DnrJ/EryC1 family.</text>
</comment>
<comment type="caution">
    <text evidence="3">The sequence shown here is derived from an EMBL/GenBank/DDBJ whole genome shotgun (WGS) entry which is preliminary data.</text>
</comment>
<dbReference type="InterPro" id="IPR000653">
    <property type="entry name" value="DegT/StrS_aminotransferase"/>
</dbReference>
<evidence type="ECO:0000313" key="4">
    <source>
        <dbReference type="Proteomes" id="UP000538670"/>
    </source>
</evidence>
<name>A0A7W6ADX3_9SPHN</name>
<dbReference type="AlphaFoldDB" id="A0A7W6ADX3"/>
<dbReference type="InterPro" id="IPR015421">
    <property type="entry name" value="PyrdxlP-dep_Trfase_major"/>
</dbReference>
<proteinExistence type="inferred from homology"/>
<sequence>MSIPLFDCRVDSTRLAALDPLWHSGALAAGPGVGALEARLSNRFNGRPVVATSDMTQALCLALRLVGVGPGDEVVTLALNCMSSNSAIAMVGATPVWVDVDPRTAVVDLGDLAACIGPKTRAVVIYHVAGYVGDLAALRQLCDDASLPLIEDANNALGARWNGQPAGIFGDQAILSFYPNRQLNGIEGGALVCRPENETRARRLRRFGIDTVRFRTPDGEIDPLLDVPEIGVSASLSHVNAVLALQGCEDLDERVDRNRQNVRDIREALSGIGDFQFIEEVEGAHSVFWVALVRSPRRDALMGRLKASGIQCSRLHHRNDRYSGFNAVSRDLPGTDVMEREMFALPAGWWLSQDDLARIVDVVGADAKGR</sequence>
<dbReference type="Proteomes" id="UP000538670">
    <property type="component" value="Unassembled WGS sequence"/>
</dbReference>
<reference evidence="3 4" key="1">
    <citation type="submission" date="2020-08" db="EMBL/GenBank/DDBJ databases">
        <title>Genomic Encyclopedia of Type Strains, Phase IV (KMG-IV): sequencing the most valuable type-strain genomes for metagenomic binning, comparative biology and taxonomic classification.</title>
        <authorList>
            <person name="Goeker M."/>
        </authorList>
    </citation>
    <scope>NUCLEOTIDE SEQUENCE [LARGE SCALE GENOMIC DNA]</scope>
    <source>
        <strain evidence="3 4">DSM 19512</strain>
    </source>
</reference>
<dbReference type="PIRSF" id="PIRSF000390">
    <property type="entry name" value="PLP_StrS"/>
    <property type="match status" value="1"/>
</dbReference>
<evidence type="ECO:0000256" key="1">
    <source>
        <dbReference type="ARBA" id="ARBA00037999"/>
    </source>
</evidence>
<keyword evidence="2" id="KW-0663">Pyridoxal phosphate</keyword>
<protein>
    <submittedName>
        <fullName evidence="3">dTDP-4-amino-4,6-dideoxygalactose transaminase</fullName>
    </submittedName>
</protein>
<dbReference type="Gene3D" id="3.90.1150.10">
    <property type="entry name" value="Aspartate Aminotransferase, domain 1"/>
    <property type="match status" value="1"/>
</dbReference>
<evidence type="ECO:0000313" key="3">
    <source>
        <dbReference type="EMBL" id="MBB3880133.1"/>
    </source>
</evidence>
<dbReference type="Gene3D" id="3.40.640.10">
    <property type="entry name" value="Type I PLP-dependent aspartate aminotransferase-like (Major domain)"/>
    <property type="match status" value="1"/>
</dbReference>
<accession>A0A7W6ADX3</accession>
<dbReference type="RefSeq" id="WP_183952248.1">
    <property type="nucleotide sequence ID" value="NZ_JACIDH010000012.1"/>
</dbReference>
<gene>
    <name evidence="3" type="ORF">GGR48_002576</name>
</gene>
<dbReference type="PANTHER" id="PTHR30244">
    <property type="entry name" value="TRANSAMINASE"/>
    <property type="match status" value="1"/>
</dbReference>
<keyword evidence="4" id="KW-1185">Reference proteome</keyword>
<dbReference type="GO" id="GO:0008483">
    <property type="term" value="F:transaminase activity"/>
    <property type="evidence" value="ECO:0007669"/>
    <property type="project" value="TreeGrafter"/>
</dbReference>